<feature type="compositionally biased region" description="Basic and acidic residues" evidence="2">
    <location>
        <begin position="408"/>
        <end position="422"/>
    </location>
</feature>
<sequence>MNESTKVGETNSGEVANGFLSCRDLSDIVPLYTAQGIYLKPIAKICVSINLPQLKSPGKTISTWEVKEKIYLLIRPDKFASLKVIKSTLEFIKFEGDLGDKSKLQPVLARLDGQRFNLTGFPNVLKVKAVEMKDEFPTRHSWDSYFRDAKHMNELKAGERPDTIHISGLPIKWFSEDNGQTPSDIMIAKIFKKWGILKRIDVPAADPYRSRMRLGTAIHKFSYEDGIFFDAFIQYVEYMDFVKAMDALRGMKLLKKEKEKNHLVASLKVDFDKTKHMSDNSVSHRDFERKRLIAQDNLVAEKLRRKEEAEAKKREETQKKEELDLKGKYCRRSIREDKRRRKALTVFRKQEEDKVSLKIAREERKLIKAQRQLESIRLLDALFDKIKKKNTFDNITDDSDFDKKKSKNVTERNSIDNSSKESHLPYPEIYQRLTPQAWYYNSPMPLLYPPVRGLSRGDIGHKNGVRGRSRWQNNVDNLQQFNPHEYNEQYYKYFANLVGQDYHAFIESDYERTDSSSHSRSRRMSPSKSRSRSHLRCSRSWSSSRLYLKKEMGLNARKRSRSKSRCYNRNYNRSRSRSRIYKNGTKPREQFKQRRRRHGNLINTESPVRVTRAKSRSISPHWKSRSSSWSLPKSPRQRSCSWSKNVDKKEKNMSTPKTVKKGVVIVDTNLTKPE</sequence>
<feature type="compositionally biased region" description="Basic residues" evidence="2">
    <location>
        <begin position="519"/>
        <end position="537"/>
    </location>
</feature>
<dbReference type="RefSeq" id="XP_011496997.1">
    <property type="nucleotide sequence ID" value="XM_011498695.1"/>
</dbReference>
<dbReference type="GeneID" id="105361496"/>
<feature type="region of interest" description="Disordered" evidence="2">
    <location>
        <begin position="394"/>
        <end position="422"/>
    </location>
</feature>
<dbReference type="AlphaFoldDB" id="A0AAJ6YFA0"/>
<keyword evidence="1" id="KW-0175">Coiled coil</keyword>
<proteinExistence type="predicted"/>
<feature type="compositionally biased region" description="Basic residues" evidence="2">
    <location>
        <begin position="556"/>
        <end position="580"/>
    </location>
</feature>
<reference evidence="4 5" key="1">
    <citation type="submission" date="2025-04" db="UniProtKB">
        <authorList>
            <consortium name="RefSeq"/>
        </authorList>
    </citation>
    <scope>IDENTIFICATION</scope>
</reference>
<keyword evidence="3" id="KW-1185">Reference proteome</keyword>
<dbReference type="Proteomes" id="UP000695007">
    <property type="component" value="Unplaced"/>
</dbReference>
<dbReference type="KEGG" id="csol:105361496"/>
<dbReference type="PANTHER" id="PTHR12484">
    <property type="entry name" value="B-LYMPHOCYTE ANTIGEN-RELATED"/>
    <property type="match status" value="1"/>
</dbReference>
<accession>A0AAJ6YFA0</accession>
<evidence type="ECO:0000256" key="2">
    <source>
        <dbReference type="SAM" id="MobiDB-lite"/>
    </source>
</evidence>
<evidence type="ECO:0000313" key="5">
    <source>
        <dbReference type="RefSeq" id="XP_011496998.1"/>
    </source>
</evidence>
<evidence type="ECO:0000256" key="1">
    <source>
        <dbReference type="SAM" id="Coils"/>
    </source>
</evidence>
<feature type="region of interest" description="Disordered" evidence="2">
    <location>
        <begin position="552"/>
        <end position="660"/>
    </location>
</feature>
<evidence type="ECO:0000313" key="3">
    <source>
        <dbReference type="Proteomes" id="UP000695007"/>
    </source>
</evidence>
<feature type="coiled-coil region" evidence="1">
    <location>
        <begin position="299"/>
        <end position="326"/>
    </location>
</feature>
<dbReference type="PANTHER" id="PTHR12484:SF4">
    <property type="entry name" value="A-KINASE ANCHOR PROTEIN 17A"/>
    <property type="match status" value="1"/>
</dbReference>
<evidence type="ECO:0000313" key="4">
    <source>
        <dbReference type="RefSeq" id="XP_011496997.1"/>
    </source>
</evidence>
<name>A0AAJ6YFA0_9HYME</name>
<dbReference type="CTD" id="40699"/>
<gene>
    <name evidence="4 5" type="primary">LOC105361496</name>
</gene>
<protein>
    <submittedName>
        <fullName evidence="4 5">A-kinase anchor protein 17A</fullName>
    </submittedName>
</protein>
<dbReference type="RefSeq" id="XP_011496998.1">
    <property type="nucleotide sequence ID" value="XM_011498696.1"/>
</dbReference>
<feature type="compositionally biased region" description="Low complexity" evidence="2">
    <location>
        <begin position="616"/>
        <end position="634"/>
    </location>
</feature>
<dbReference type="InterPro" id="IPR056852">
    <property type="entry name" value="AK17A/B"/>
</dbReference>
<dbReference type="Pfam" id="PF25015">
    <property type="entry name" value="RBD_AKAP-17A"/>
    <property type="match status" value="1"/>
</dbReference>
<feature type="coiled-coil region" evidence="1">
    <location>
        <begin position="352"/>
        <end position="379"/>
    </location>
</feature>
<organism evidence="3 5">
    <name type="scientific">Ceratosolen solmsi marchali</name>
    <dbReference type="NCBI Taxonomy" id="326594"/>
    <lineage>
        <taxon>Eukaryota</taxon>
        <taxon>Metazoa</taxon>
        <taxon>Ecdysozoa</taxon>
        <taxon>Arthropoda</taxon>
        <taxon>Hexapoda</taxon>
        <taxon>Insecta</taxon>
        <taxon>Pterygota</taxon>
        <taxon>Neoptera</taxon>
        <taxon>Endopterygota</taxon>
        <taxon>Hymenoptera</taxon>
        <taxon>Apocrita</taxon>
        <taxon>Proctotrupomorpha</taxon>
        <taxon>Chalcidoidea</taxon>
        <taxon>Agaonidae</taxon>
        <taxon>Agaoninae</taxon>
        <taxon>Ceratosolen</taxon>
    </lineage>
</organism>
<feature type="region of interest" description="Disordered" evidence="2">
    <location>
        <begin position="510"/>
        <end position="537"/>
    </location>
</feature>